<name>L8GEL6_ACACF</name>
<evidence type="ECO:0000313" key="3">
    <source>
        <dbReference type="EMBL" id="ELR11467.1"/>
    </source>
</evidence>
<evidence type="ECO:0000313" key="4">
    <source>
        <dbReference type="Proteomes" id="UP000011083"/>
    </source>
</evidence>
<organism evidence="3 4">
    <name type="scientific">Acanthamoeba castellanii (strain ATCC 30010 / Neff)</name>
    <dbReference type="NCBI Taxonomy" id="1257118"/>
    <lineage>
        <taxon>Eukaryota</taxon>
        <taxon>Amoebozoa</taxon>
        <taxon>Discosea</taxon>
        <taxon>Longamoebia</taxon>
        <taxon>Centramoebida</taxon>
        <taxon>Acanthamoebidae</taxon>
        <taxon>Acanthamoeba</taxon>
    </lineage>
</organism>
<keyword evidence="4" id="KW-1185">Reference proteome</keyword>
<feature type="region of interest" description="Disordered" evidence="1">
    <location>
        <begin position="264"/>
        <end position="326"/>
    </location>
</feature>
<dbReference type="GO" id="GO:0048312">
    <property type="term" value="P:intracellular distribution of mitochondria"/>
    <property type="evidence" value="ECO:0007669"/>
    <property type="project" value="TreeGrafter"/>
</dbReference>
<feature type="compositionally biased region" description="Acidic residues" evidence="1">
    <location>
        <begin position="101"/>
        <end position="113"/>
    </location>
</feature>
<reference evidence="3 4" key="1">
    <citation type="journal article" date="2013" name="Genome Biol.">
        <title>Genome of Acanthamoeba castellanii highlights extensive lateral gene transfer and early evolution of tyrosine kinase signaling.</title>
        <authorList>
            <person name="Clarke M."/>
            <person name="Lohan A.J."/>
            <person name="Liu B."/>
            <person name="Lagkouvardos I."/>
            <person name="Roy S."/>
            <person name="Zafar N."/>
            <person name="Bertelli C."/>
            <person name="Schilde C."/>
            <person name="Kianianmomeni A."/>
            <person name="Burglin T.R."/>
            <person name="Frech C."/>
            <person name="Turcotte B."/>
            <person name="Kopec K.O."/>
            <person name="Synnott J.M."/>
            <person name="Choo C."/>
            <person name="Paponov I."/>
            <person name="Finkler A."/>
            <person name="Soon Heng Tan C."/>
            <person name="Hutchins A.P."/>
            <person name="Weinmeier T."/>
            <person name="Rattei T."/>
            <person name="Chu J.S."/>
            <person name="Gimenez G."/>
            <person name="Irimia M."/>
            <person name="Rigden D.J."/>
            <person name="Fitzpatrick D.A."/>
            <person name="Lorenzo-Morales J."/>
            <person name="Bateman A."/>
            <person name="Chiu C.H."/>
            <person name="Tang P."/>
            <person name="Hegemann P."/>
            <person name="Fromm H."/>
            <person name="Raoult D."/>
            <person name="Greub G."/>
            <person name="Miranda-Saavedra D."/>
            <person name="Chen N."/>
            <person name="Nash P."/>
            <person name="Ginger M.L."/>
            <person name="Horn M."/>
            <person name="Schaap P."/>
            <person name="Caler L."/>
            <person name="Loftus B."/>
        </authorList>
    </citation>
    <scope>NUCLEOTIDE SEQUENCE [LARGE SCALE GENOMIC DNA]</scope>
    <source>
        <strain evidence="3 4">Neff</strain>
    </source>
</reference>
<dbReference type="GO" id="GO:0003729">
    <property type="term" value="F:mRNA binding"/>
    <property type="evidence" value="ECO:0007669"/>
    <property type="project" value="TreeGrafter"/>
</dbReference>
<dbReference type="KEGG" id="acan:ACA1_122080"/>
<evidence type="ECO:0000256" key="1">
    <source>
        <dbReference type="SAM" id="MobiDB-lite"/>
    </source>
</evidence>
<dbReference type="PANTHER" id="PTHR12601:SF20">
    <property type="entry name" value="LEUCINE-RICH REPEAT-CONTAINING PROTEIN"/>
    <property type="match status" value="1"/>
</dbReference>
<dbReference type="OrthoDB" id="201749at2759"/>
<feature type="region of interest" description="Disordered" evidence="1">
    <location>
        <begin position="186"/>
        <end position="206"/>
    </location>
</feature>
<dbReference type="InterPro" id="IPR025697">
    <property type="entry name" value="CLU_dom"/>
</dbReference>
<dbReference type="Proteomes" id="UP000011083">
    <property type="component" value="Unassembled WGS sequence"/>
</dbReference>
<dbReference type="VEuPathDB" id="AmoebaDB:ACA1_122080"/>
<dbReference type="PROSITE" id="PS51823">
    <property type="entry name" value="CLU"/>
    <property type="match status" value="1"/>
</dbReference>
<dbReference type="AlphaFoldDB" id="L8GEL6"/>
<feature type="domain" description="Clu" evidence="2">
    <location>
        <begin position="304"/>
        <end position="546"/>
    </location>
</feature>
<accession>L8GEL6</accession>
<feature type="region of interest" description="Disordered" evidence="1">
    <location>
        <begin position="1"/>
        <end position="167"/>
    </location>
</feature>
<feature type="compositionally biased region" description="Low complexity" evidence="1">
    <location>
        <begin position="26"/>
        <end position="61"/>
    </location>
</feature>
<dbReference type="PANTHER" id="PTHR12601">
    <property type="entry name" value="EUKARYOTIC TRANSLATION INITIATION FACTOR 3 SUBUNIT EIF-3"/>
    <property type="match status" value="1"/>
</dbReference>
<gene>
    <name evidence="3" type="ORF">ACA1_122080</name>
</gene>
<sequence length="553" mass="60522">MAEPTPNKFSQLKQFWQKGKKEEGEATTTAAATTAAHRQVPPQATQAPAPTATTTTATAPAFDPYGATDDLSFVPEDEDEGVNVKKVESQSADSLYTMDEQFVEEKDEEETKVEEEKKDEGVAQAQASSPESLYAASETFVDEEVEEEVKAVAAPKGAEEDEAGENRYAYTAAASDVAYAMDDEFNPEGDAAASASAPAPSYGADSSAFQDIYGMADEQLNKEDDSIYARKEYSATPYEVFQADSPSAAYYSGAIDEVLAEDNETNKSLYGEDDEEIRVPSAYGTEDVEGVADDGDNKKEEAESDSDDDFTDSEDEDDVKKPRRDQTKNWNTDFQHLLDMPPSAEKFTKLARLAHDFVFAAETYGKIIISELGLPVEKKTIKPVAAGGQAGGEKYIVQGIFFKFALDIFGIYGGDEYAMKAASHDLKGLIHYYSCQIPGLHVPLMALIDYLGFRLIAITILPINNTTIQYGSCDAGQTVYADDPRLNEMMEQAGRKMKLQGHYVGVPGGMRRKLYAPVDIEGHKGLDGRYYVVDFARTFPPERPSPAKYNAIP</sequence>
<dbReference type="EMBL" id="KB008151">
    <property type="protein sequence ID" value="ELR11467.1"/>
    <property type="molecule type" value="Genomic_DNA"/>
</dbReference>
<dbReference type="Pfam" id="PF13236">
    <property type="entry name" value="CLU"/>
    <property type="match status" value="1"/>
</dbReference>
<protein>
    <recommendedName>
        <fullName evidence="2">Clu domain-containing protein</fullName>
    </recommendedName>
</protein>
<feature type="compositionally biased region" description="Acidic residues" evidence="1">
    <location>
        <begin position="302"/>
        <end position="317"/>
    </location>
</feature>
<feature type="compositionally biased region" description="Low complexity" evidence="1">
    <location>
        <begin position="189"/>
        <end position="206"/>
    </location>
</feature>
<dbReference type="GeneID" id="14911893"/>
<dbReference type="InterPro" id="IPR027523">
    <property type="entry name" value="CLU_prot"/>
</dbReference>
<proteinExistence type="predicted"/>
<evidence type="ECO:0000259" key="2">
    <source>
        <dbReference type="PROSITE" id="PS51823"/>
    </source>
</evidence>
<dbReference type="RefSeq" id="XP_004333480.1">
    <property type="nucleotide sequence ID" value="XM_004333432.1"/>
</dbReference>
<dbReference type="GO" id="GO:0005737">
    <property type="term" value="C:cytoplasm"/>
    <property type="evidence" value="ECO:0007669"/>
    <property type="project" value="TreeGrafter"/>
</dbReference>